<dbReference type="Pfam" id="PF13385">
    <property type="entry name" value="Laminin_G_3"/>
    <property type="match status" value="1"/>
</dbReference>
<protein>
    <submittedName>
        <fullName evidence="2">Planctomycete cytochrome C</fullName>
    </submittedName>
</protein>
<dbReference type="AlphaFoldDB" id="A0A518ICA6"/>
<sequence>MRQRVRNIAWFSSLLILVLYLGESPSIGVEIEFNRDVRPILSDLCFQCHGPDSSQRQADLRLDQESGLLGTTDAPSVVVKGKAAESELFARLISNDPDLQMPPASSGKQITTAQIETLKQWINKGAQWQKHWAFIPPRRPDVPQVKQADWVRNPIDAFVFARLEQEGLVPSAEAEKSTLLRRLSLDLTGLPPSLAQQERFFKDDSPTSYEDLVDRLLQSPQYGERMALEWLDAARYADTSGYQTDGERHMWRWREWVIDAFNNNMPFDQFTVEQLAGDLLPEPTLSQKIATGFNRNHRANSEGGIIFDEYLLEYAVDRVETTGTVWLGLTIGCARCHEHKYDPISQKEFYQLIAFFNNIPERGRAIKYGNAAPFIKAPTKLQQQKLTELDQKIESYEQMLQEATPALKKFQTYWEQQPPASDLQKTFPEQDQAYQIAFDGDLNLKVIGKQNTDFYAKKTNASSDLTRNQKETSLEKPKFVKGIAGQALRLDGTQSYRTKQKPTLSDKNPFSLEFQIYPEQPNGTILASLTPAQDESGFRVFLKTGHLHINFGPRWLDDAILFQSKRKLNMNRWSHIVLTYAGNSQAQDFQLYVNGESQELDVNLNYLTGGFSFPSPLEFGAYHGRDHYQGLIDDLKIYNFQFSSDRAAITSVAEPVRKIVQIPEAGRTPQQQLKLTHYYLSVIAPDKAPKKYRTVFSALQKFKNQREAYYRSLPTSMVMQERDQKKTTFVLMRGEYDKPGEQVSAGIPSSLGTLPENLPRNRLGLARWLVDPANPLTARVIVNRYWQMYFGNGLVKTTEDFGSQGAWPTHPDLLDWLATEFIRSGWDVKRLQKLIVTSATYRQSSHVSETRQQADSENRLLARASRLRLSAEMIRDQALFTAGLLRTNIGGPSVKPYQPKGVWKEIASQEYQPGTGDDLFRRSMYTFWKRTVPPPAMSTFDAPSRETCIVKRSRTNTPLQALALLNDVTYVEAARNLAERMLKQRSQTPAARIRYAMRIVLAREPSERELEIFMNGFNRYRIRFRNDPKAAKKLLSVGDSRSQKQYNMVEHAAYTVIASLILNLDETINRE</sequence>
<proteinExistence type="predicted"/>
<accession>A0A518ICA6</accession>
<dbReference type="InterPro" id="IPR013320">
    <property type="entry name" value="ConA-like_dom_sf"/>
</dbReference>
<evidence type="ECO:0000313" key="2">
    <source>
        <dbReference type="EMBL" id="QDV50725.1"/>
    </source>
</evidence>
<dbReference type="CDD" id="cd00110">
    <property type="entry name" value="LamG"/>
    <property type="match status" value="1"/>
</dbReference>
<feature type="domain" description="Laminin G" evidence="1">
    <location>
        <begin position="508"/>
        <end position="640"/>
    </location>
</feature>
<dbReference type="SMART" id="SM00282">
    <property type="entry name" value="LamG"/>
    <property type="match status" value="1"/>
</dbReference>
<dbReference type="InterPro" id="IPR011444">
    <property type="entry name" value="DUF1549"/>
</dbReference>
<dbReference type="EMBL" id="CP037452">
    <property type="protein sequence ID" value="QDV50725.1"/>
    <property type="molecule type" value="Genomic_DNA"/>
</dbReference>
<reference evidence="2 3" key="1">
    <citation type="submission" date="2019-03" db="EMBL/GenBank/DDBJ databases">
        <title>Deep-cultivation of Planctomycetes and their phenomic and genomic characterization uncovers novel biology.</title>
        <authorList>
            <person name="Wiegand S."/>
            <person name="Jogler M."/>
            <person name="Boedeker C."/>
            <person name="Pinto D."/>
            <person name="Vollmers J."/>
            <person name="Rivas-Marin E."/>
            <person name="Kohn T."/>
            <person name="Peeters S.H."/>
            <person name="Heuer A."/>
            <person name="Rast P."/>
            <person name="Oberbeckmann S."/>
            <person name="Bunk B."/>
            <person name="Jeske O."/>
            <person name="Meyerdierks A."/>
            <person name="Storesund J.E."/>
            <person name="Kallscheuer N."/>
            <person name="Luecker S."/>
            <person name="Lage O.M."/>
            <person name="Pohl T."/>
            <person name="Merkel B.J."/>
            <person name="Hornburger P."/>
            <person name="Mueller R.-W."/>
            <person name="Bruemmer F."/>
            <person name="Labrenz M."/>
            <person name="Spormann A.M."/>
            <person name="Op den Camp H."/>
            <person name="Overmann J."/>
            <person name="Amann R."/>
            <person name="Jetten M.S.M."/>
            <person name="Mascher T."/>
            <person name="Medema M.H."/>
            <person name="Devos D.P."/>
            <person name="Kaster A.-K."/>
            <person name="Ovreas L."/>
            <person name="Rohde M."/>
            <person name="Galperin M.Y."/>
            <person name="Jogler C."/>
        </authorList>
    </citation>
    <scope>NUCLEOTIDE SEQUENCE [LARGE SCALE GENOMIC DNA]</scope>
    <source>
        <strain evidence="2 3">Enr17</strain>
    </source>
</reference>
<dbReference type="Proteomes" id="UP000318313">
    <property type="component" value="Chromosome"/>
</dbReference>
<organism evidence="2 3">
    <name type="scientific">Gimesia fumaroli</name>
    <dbReference type="NCBI Taxonomy" id="2527976"/>
    <lineage>
        <taxon>Bacteria</taxon>
        <taxon>Pseudomonadati</taxon>
        <taxon>Planctomycetota</taxon>
        <taxon>Planctomycetia</taxon>
        <taxon>Planctomycetales</taxon>
        <taxon>Planctomycetaceae</taxon>
        <taxon>Gimesia</taxon>
    </lineage>
</organism>
<dbReference type="InterPro" id="IPR001791">
    <property type="entry name" value="Laminin_G"/>
</dbReference>
<dbReference type="KEGG" id="gfm:Enr17x_27680"/>
<dbReference type="Gene3D" id="2.60.120.200">
    <property type="match status" value="1"/>
</dbReference>
<dbReference type="Pfam" id="PF07587">
    <property type="entry name" value="PSD1"/>
    <property type="match status" value="1"/>
</dbReference>
<keyword evidence="3" id="KW-1185">Reference proteome</keyword>
<dbReference type="Pfam" id="PF07583">
    <property type="entry name" value="PSCyt2"/>
    <property type="match status" value="1"/>
</dbReference>
<dbReference type="InterPro" id="IPR011429">
    <property type="entry name" value="Cyt_c_Planctomycete-type"/>
</dbReference>
<name>A0A518ICA6_9PLAN</name>
<gene>
    <name evidence="2" type="ORF">Enr17x_27680</name>
</gene>
<dbReference type="PANTHER" id="PTHR35889:SF3">
    <property type="entry name" value="F-BOX DOMAIN-CONTAINING PROTEIN"/>
    <property type="match status" value="1"/>
</dbReference>
<evidence type="ECO:0000313" key="3">
    <source>
        <dbReference type="Proteomes" id="UP000318313"/>
    </source>
</evidence>
<dbReference type="Pfam" id="PF07635">
    <property type="entry name" value="PSCyt1"/>
    <property type="match status" value="1"/>
</dbReference>
<dbReference type="SUPFAM" id="SSF49899">
    <property type="entry name" value="Concanavalin A-like lectins/glucanases"/>
    <property type="match status" value="1"/>
</dbReference>
<dbReference type="PANTHER" id="PTHR35889">
    <property type="entry name" value="CYCLOINULO-OLIGOSACCHARIDE FRUCTANOTRANSFERASE-RELATED"/>
    <property type="match status" value="1"/>
</dbReference>
<dbReference type="InterPro" id="IPR022655">
    <property type="entry name" value="DUF1553"/>
</dbReference>
<evidence type="ECO:0000259" key="1">
    <source>
        <dbReference type="SMART" id="SM00282"/>
    </source>
</evidence>
<dbReference type="RefSeq" id="WP_232101047.1">
    <property type="nucleotide sequence ID" value="NZ_CP037452.1"/>
</dbReference>